<gene>
    <name evidence="2" type="ORF">PNOK_0970400</name>
</gene>
<evidence type="ECO:0000313" key="2">
    <source>
        <dbReference type="EMBL" id="PAV14626.1"/>
    </source>
</evidence>
<dbReference type="InterPro" id="IPR050982">
    <property type="entry name" value="Auxin_biosynth/cation_transpt"/>
</dbReference>
<reference evidence="2 3" key="1">
    <citation type="journal article" date="2017" name="Mol. Ecol.">
        <title>Comparative and population genomic landscape of Phellinus noxius: A hypervariable fungus causing root rot in trees.</title>
        <authorList>
            <person name="Chung C.L."/>
            <person name="Lee T.J."/>
            <person name="Akiba M."/>
            <person name="Lee H.H."/>
            <person name="Kuo T.H."/>
            <person name="Liu D."/>
            <person name="Ke H.M."/>
            <person name="Yokoi T."/>
            <person name="Roa M.B."/>
            <person name="Lu M.J."/>
            <person name="Chang Y.Y."/>
            <person name="Ann P.J."/>
            <person name="Tsai J.N."/>
            <person name="Chen C.Y."/>
            <person name="Tzean S.S."/>
            <person name="Ota Y."/>
            <person name="Hattori T."/>
            <person name="Sahashi N."/>
            <person name="Liou R.F."/>
            <person name="Kikuchi T."/>
            <person name="Tsai I.J."/>
        </authorList>
    </citation>
    <scope>NUCLEOTIDE SEQUENCE [LARGE SCALE GENOMIC DNA]</scope>
    <source>
        <strain evidence="2 3">FFPRI411160</strain>
    </source>
</reference>
<dbReference type="InterPro" id="IPR036188">
    <property type="entry name" value="FAD/NAD-bd_sf"/>
</dbReference>
<dbReference type="Gene3D" id="3.50.50.60">
    <property type="entry name" value="FAD/NAD(P)-binding domain"/>
    <property type="match status" value="1"/>
</dbReference>
<proteinExistence type="predicted"/>
<dbReference type="SUPFAM" id="SSF51905">
    <property type="entry name" value="FAD/NAD(P)-binding domain"/>
    <property type="match status" value="1"/>
</dbReference>
<dbReference type="InParanoid" id="A0A286U4V5"/>
<dbReference type="PANTHER" id="PTHR43539:SF68">
    <property type="entry name" value="FLAVIN-BINDING MONOOXYGENASE-LIKE PROTEIN (AFU_ORTHOLOGUE AFUA_4G09220)"/>
    <property type="match status" value="1"/>
</dbReference>
<dbReference type="Proteomes" id="UP000217199">
    <property type="component" value="Unassembled WGS sequence"/>
</dbReference>
<dbReference type="STRING" id="2282107.A0A286U4V5"/>
<organism evidence="2 3">
    <name type="scientific">Pyrrhoderma noxium</name>
    <dbReference type="NCBI Taxonomy" id="2282107"/>
    <lineage>
        <taxon>Eukaryota</taxon>
        <taxon>Fungi</taxon>
        <taxon>Dikarya</taxon>
        <taxon>Basidiomycota</taxon>
        <taxon>Agaricomycotina</taxon>
        <taxon>Agaricomycetes</taxon>
        <taxon>Hymenochaetales</taxon>
        <taxon>Hymenochaetaceae</taxon>
        <taxon>Pyrrhoderma</taxon>
    </lineage>
</organism>
<dbReference type="EMBL" id="NBII01000012">
    <property type="protein sequence ID" value="PAV14626.1"/>
    <property type="molecule type" value="Genomic_DNA"/>
</dbReference>
<dbReference type="GO" id="GO:0004497">
    <property type="term" value="F:monooxygenase activity"/>
    <property type="evidence" value="ECO:0007669"/>
    <property type="project" value="TreeGrafter"/>
</dbReference>
<dbReference type="OrthoDB" id="74360at2759"/>
<keyword evidence="1" id="KW-0560">Oxidoreductase</keyword>
<name>A0A286U4V5_9AGAM</name>
<sequence>MSPESLPTLHRLGVATVPDSSPKEVANEWLHKLSTSLTSQNLETVKQLFIDDACWKDVLALTWDYRSIQGCNEIHSLIHDRVATSGFLPKEVSLDPYYAPALRTPFSDLSWIQFGFDFETSSGKGLGYVRLVPTADGTWKCYTLCTSLEALSDPNPRPTRYPNHEHSWQEKRTRETAFLEKDPTVLIVGAGHSGLELAAHLGQLDVSTLVIDKNPRVGDNWRKRYKSLCLHDPVWYDQLPYMRFPSTWPIYSPKDKIADWIESYSNSLDLNVWTSTSIENLVWDESTKLWHTTVLQENKTPRMLSIKHIVFANGLGGGVPYIPDIPGKDLFNGEILHSTAFHSAEDYKGKTALVVGSGVSAHDIAQDFVNHGNQVTMFQRSSTYVISAKAVALMSSGTYNENGPPIDVADRLTASLPNRIAKLIHQRATAGMAASVDKDILERLKAVGFKLNSGPEGAGAVQAFLRYGGRYYVDVGASSLIADGLIKLKAESEIESFTHHGLKFKDGTEIQTDVVVFATGFSDARLVVKEICSPKVYGTLKPVWGTDAEGELQSVWRDSGHPQLYFASGNFFTSRLFSYYLSLLIKAQELGVNIGKYLKSE</sequence>
<keyword evidence="3" id="KW-1185">Reference proteome</keyword>
<evidence type="ECO:0000313" key="3">
    <source>
        <dbReference type="Proteomes" id="UP000217199"/>
    </source>
</evidence>
<dbReference type="GO" id="GO:0050660">
    <property type="term" value="F:flavin adenine dinucleotide binding"/>
    <property type="evidence" value="ECO:0007669"/>
    <property type="project" value="TreeGrafter"/>
</dbReference>
<dbReference type="AlphaFoldDB" id="A0A286U4V5"/>
<comment type="caution">
    <text evidence="2">The sequence shown here is derived from an EMBL/GenBank/DDBJ whole genome shotgun (WGS) entry which is preliminary data.</text>
</comment>
<dbReference type="PRINTS" id="PR00411">
    <property type="entry name" value="PNDRDTASEI"/>
</dbReference>
<dbReference type="Pfam" id="PF13738">
    <property type="entry name" value="Pyr_redox_3"/>
    <property type="match status" value="1"/>
</dbReference>
<accession>A0A286U4V5</accession>
<dbReference type="PANTHER" id="PTHR43539">
    <property type="entry name" value="FLAVIN-BINDING MONOOXYGENASE-LIKE PROTEIN (AFU_ORTHOLOGUE AFUA_4G09220)"/>
    <property type="match status" value="1"/>
</dbReference>
<protein>
    <submittedName>
        <fullName evidence="2">FAD NAD-P-binding domain-containing</fullName>
    </submittedName>
</protein>
<evidence type="ECO:0000256" key="1">
    <source>
        <dbReference type="ARBA" id="ARBA00023002"/>
    </source>
</evidence>